<dbReference type="GO" id="GO:0006353">
    <property type="term" value="P:DNA-templated transcription termination"/>
    <property type="evidence" value="ECO:0007669"/>
    <property type="project" value="UniProtKB-KW"/>
</dbReference>
<accession>A0A7N2LUP5</accession>
<keyword evidence="3" id="KW-0809">Transit peptide</keyword>
<evidence type="ECO:0000256" key="1">
    <source>
        <dbReference type="ARBA" id="ARBA00007692"/>
    </source>
</evidence>
<dbReference type="OrthoDB" id="637682at2759"/>
<protein>
    <submittedName>
        <fullName evidence="4">Uncharacterized protein</fullName>
    </submittedName>
</protein>
<evidence type="ECO:0000313" key="5">
    <source>
        <dbReference type="Proteomes" id="UP000594261"/>
    </source>
</evidence>
<proteinExistence type="inferred from homology"/>
<keyword evidence="2" id="KW-0804">Transcription</keyword>
<dbReference type="PANTHER" id="PTHR13068">
    <property type="entry name" value="CGI-12 PROTEIN-RELATED"/>
    <property type="match status" value="1"/>
</dbReference>
<dbReference type="Proteomes" id="UP000594261">
    <property type="component" value="Chromosome 6"/>
</dbReference>
<dbReference type="EMBL" id="LRBV02000006">
    <property type="status" value="NOT_ANNOTATED_CDS"/>
    <property type="molecule type" value="Genomic_DNA"/>
</dbReference>
<dbReference type="EnsemblPlants" id="QL06p008112:mrna">
    <property type="protein sequence ID" value="QL06p008112:mrna:CDS:1"/>
    <property type="gene ID" value="QL06p008112"/>
</dbReference>
<keyword evidence="5" id="KW-1185">Reference proteome</keyword>
<dbReference type="AlphaFoldDB" id="A0A7N2LUP5"/>
<keyword evidence="2" id="KW-0806">Transcription termination</keyword>
<organism evidence="4 5">
    <name type="scientific">Quercus lobata</name>
    <name type="common">Valley oak</name>
    <dbReference type="NCBI Taxonomy" id="97700"/>
    <lineage>
        <taxon>Eukaryota</taxon>
        <taxon>Viridiplantae</taxon>
        <taxon>Streptophyta</taxon>
        <taxon>Embryophyta</taxon>
        <taxon>Tracheophyta</taxon>
        <taxon>Spermatophyta</taxon>
        <taxon>Magnoliopsida</taxon>
        <taxon>eudicotyledons</taxon>
        <taxon>Gunneridae</taxon>
        <taxon>Pentapetalae</taxon>
        <taxon>rosids</taxon>
        <taxon>fabids</taxon>
        <taxon>Fagales</taxon>
        <taxon>Fagaceae</taxon>
        <taxon>Quercus</taxon>
    </lineage>
</organism>
<dbReference type="GO" id="GO:0003676">
    <property type="term" value="F:nucleic acid binding"/>
    <property type="evidence" value="ECO:0007669"/>
    <property type="project" value="InterPro"/>
</dbReference>
<reference evidence="4" key="2">
    <citation type="submission" date="2021-01" db="UniProtKB">
        <authorList>
            <consortium name="EnsemblPlants"/>
        </authorList>
    </citation>
    <scope>IDENTIFICATION</scope>
</reference>
<dbReference type="FunFam" id="1.25.70.10:FF:000001">
    <property type="entry name" value="Mitochondrial transcription termination factor-like"/>
    <property type="match status" value="1"/>
</dbReference>
<sequence length="386" mass="44315">MFNCLYKTILNGEKHITSRSPTPIHKLGFLQNPSLSLKYYVSSTSSQQPFAVSYLINSLGFTPETALSASKYVHFETPEKADVVVKFLKNHGFSQTQISNLIRRCPGLLKSNPEKTLLPKMEFFSSKGIPSPDLAKMFSGFPDLFRRSLEKQIIPSFDLFKSLLQSEDKTLQALQRCPGMFTYSLETYVVPNINTLRESGVPESFIISILQKQPRAFRVNPVQFREAVEKVKEMGFNPSTMKFTTAVHAVRSMSKSTWERKFNVYKKWGWTEDEVSMAFRIQPWCMTVSEEKIMRVMDFLVNNMGMESSLIKKHSVLFSLSLEKRLIPRGLVLQVLLSKGLVKKNFQMHAYFECPEKTFLQKFVMIHEDEASELLKLYKGSLDSSK</sequence>
<evidence type="ECO:0000256" key="2">
    <source>
        <dbReference type="ARBA" id="ARBA00022472"/>
    </source>
</evidence>
<dbReference type="PANTHER" id="PTHR13068:SF166">
    <property type="entry name" value="TRANSCRIPTION TERMINATION FACTOR MTERF15, MITOCHONDRIAL-LIKE"/>
    <property type="match status" value="1"/>
</dbReference>
<gene>
    <name evidence="4" type="primary">LOC115993845</name>
</gene>
<evidence type="ECO:0000256" key="3">
    <source>
        <dbReference type="ARBA" id="ARBA00022946"/>
    </source>
</evidence>
<dbReference type="RefSeq" id="XP_030973678.1">
    <property type="nucleotide sequence ID" value="XM_031117818.1"/>
</dbReference>
<dbReference type="GeneID" id="115993845"/>
<dbReference type="OMA" id="IRPTCAK"/>
<dbReference type="Gramene" id="QL06p008112:mrna">
    <property type="protein sequence ID" value="QL06p008112:mrna:CDS:1"/>
    <property type="gene ID" value="QL06p008112"/>
</dbReference>
<evidence type="ECO:0000313" key="4">
    <source>
        <dbReference type="EnsemblPlants" id="QL06p008112:mrna:CDS:1"/>
    </source>
</evidence>
<reference evidence="4 5" key="1">
    <citation type="journal article" date="2016" name="G3 (Bethesda)">
        <title>First Draft Assembly and Annotation of the Genome of a California Endemic Oak Quercus lobata Nee (Fagaceae).</title>
        <authorList>
            <person name="Sork V.L."/>
            <person name="Fitz-Gibbon S.T."/>
            <person name="Puiu D."/>
            <person name="Crepeau M."/>
            <person name="Gugger P.F."/>
            <person name="Sherman R."/>
            <person name="Stevens K."/>
            <person name="Langley C.H."/>
            <person name="Pellegrini M."/>
            <person name="Salzberg S.L."/>
        </authorList>
    </citation>
    <scope>NUCLEOTIDE SEQUENCE [LARGE SCALE GENOMIC DNA]</scope>
    <source>
        <strain evidence="4 5">cv. SW786</strain>
    </source>
</reference>
<dbReference type="InParanoid" id="A0A7N2LUP5"/>
<dbReference type="SMART" id="SM00733">
    <property type="entry name" value="Mterf"/>
    <property type="match status" value="7"/>
</dbReference>
<dbReference type="InterPro" id="IPR003690">
    <property type="entry name" value="MTERF"/>
</dbReference>
<dbReference type="Pfam" id="PF02536">
    <property type="entry name" value="mTERF"/>
    <property type="match status" value="2"/>
</dbReference>
<name>A0A7N2LUP5_QUELO</name>
<comment type="similarity">
    <text evidence="1">Belongs to the mTERF family.</text>
</comment>
<dbReference type="KEGG" id="qlo:115993845"/>
<dbReference type="InterPro" id="IPR038538">
    <property type="entry name" value="MTERF_sf"/>
</dbReference>
<dbReference type="Gene3D" id="1.25.70.10">
    <property type="entry name" value="Transcription termination factor 3, mitochondrial"/>
    <property type="match status" value="1"/>
</dbReference>
<keyword evidence="2" id="KW-0805">Transcription regulation</keyword>